<keyword evidence="1" id="KW-0812">Transmembrane</keyword>
<dbReference type="EMBL" id="QJUP01000001">
    <property type="protein sequence ID" value="TBU99940.1"/>
    <property type="molecule type" value="Genomic_DNA"/>
</dbReference>
<keyword evidence="1" id="KW-1133">Transmembrane helix</keyword>
<organism evidence="2 3">
    <name type="scientific">Stutzerimonas kirkiae</name>
    <dbReference type="NCBI Taxonomy" id="2211392"/>
    <lineage>
        <taxon>Bacteria</taxon>
        <taxon>Pseudomonadati</taxon>
        <taxon>Pseudomonadota</taxon>
        <taxon>Gammaproteobacteria</taxon>
        <taxon>Pseudomonadales</taxon>
        <taxon>Pseudomonadaceae</taxon>
        <taxon>Stutzerimonas</taxon>
    </lineage>
</organism>
<comment type="caution">
    <text evidence="2">The sequence shown here is derived from an EMBL/GenBank/DDBJ whole genome shotgun (WGS) entry which is preliminary data.</text>
</comment>
<dbReference type="AlphaFoldDB" id="A0A4Q9REC4"/>
<dbReference type="Proteomes" id="UP000292639">
    <property type="component" value="Unassembled WGS sequence"/>
</dbReference>
<proteinExistence type="predicted"/>
<keyword evidence="1" id="KW-0472">Membrane</keyword>
<name>A0A4Q9REC4_9GAMM</name>
<reference evidence="2 3" key="1">
    <citation type="submission" date="2018-06" db="EMBL/GenBank/DDBJ databases">
        <title>Three novel Pseudomonas species isolated from symptomatic oak.</title>
        <authorList>
            <person name="Bueno-Gonzalez V."/>
            <person name="Brady C."/>
        </authorList>
    </citation>
    <scope>NUCLEOTIDE SEQUENCE [LARGE SCALE GENOMIC DNA]</scope>
    <source>
        <strain evidence="2 3">P17C</strain>
    </source>
</reference>
<accession>A0A4Q9REC4</accession>
<feature type="transmembrane region" description="Helical" evidence="1">
    <location>
        <begin position="39"/>
        <end position="59"/>
    </location>
</feature>
<evidence type="ECO:0000313" key="3">
    <source>
        <dbReference type="Proteomes" id="UP000292639"/>
    </source>
</evidence>
<keyword evidence="3" id="KW-1185">Reference proteome</keyword>
<sequence>MRPDRHATHPLSPRGRELGEGVCKPRCCPSGTGQHGFGLVAAMFVMIVVGGAIAAMVHLSSVQHTTTSMALQQARAYQAARAGVEWGIANAILGSCPANTNLPLGGLSGFTVNVTCVRTAAPVLPEESARAVPPVFYQLTATAQYGLPGSLDYAYRQLEVVIEV</sequence>
<evidence type="ECO:0000256" key="1">
    <source>
        <dbReference type="SAM" id="Phobius"/>
    </source>
</evidence>
<protein>
    <submittedName>
        <fullName evidence="2">Pilus assembly protein MshP</fullName>
    </submittedName>
</protein>
<gene>
    <name evidence="2" type="ORF">DNJ96_01195</name>
</gene>
<evidence type="ECO:0000313" key="2">
    <source>
        <dbReference type="EMBL" id="TBU99940.1"/>
    </source>
</evidence>